<dbReference type="InterPro" id="IPR012944">
    <property type="entry name" value="SusD_RagB_dom"/>
</dbReference>
<dbReference type="Proteomes" id="UP000001601">
    <property type="component" value="Unassembled WGS sequence"/>
</dbReference>
<dbReference type="Pfam" id="PF07980">
    <property type="entry name" value="SusD_RagB"/>
    <property type="match status" value="1"/>
</dbReference>
<keyword evidence="9" id="KW-1185">Reference proteome</keyword>
<keyword evidence="4" id="KW-0472">Membrane</keyword>
<dbReference type="InterPro" id="IPR011990">
    <property type="entry name" value="TPR-like_helical_dom_sf"/>
</dbReference>
<evidence type="ECO:0000256" key="2">
    <source>
        <dbReference type="ARBA" id="ARBA00006275"/>
    </source>
</evidence>
<evidence type="ECO:0000259" key="6">
    <source>
        <dbReference type="Pfam" id="PF07980"/>
    </source>
</evidence>
<evidence type="ECO:0000256" key="5">
    <source>
        <dbReference type="ARBA" id="ARBA00023237"/>
    </source>
</evidence>
<dbReference type="SUPFAM" id="SSF48452">
    <property type="entry name" value="TPR-like"/>
    <property type="match status" value="1"/>
</dbReference>
<dbReference type="Pfam" id="PF14322">
    <property type="entry name" value="SusD-like_3"/>
    <property type="match status" value="1"/>
</dbReference>
<dbReference type="HOGENOM" id="CLU_015553_1_4_10"/>
<keyword evidence="5" id="KW-0998">Cell outer membrane</keyword>
<dbReference type="GO" id="GO:0009279">
    <property type="term" value="C:cell outer membrane"/>
    <property type="evidence" value="ECO:0007669"/>
    <property type="project" value="UniProtKB-SubCell"/>
</dbReference>
<reference evidence="8 9" key="1">
    <citation type="journal article" date="2007" name="Nature">
        <title>Light stimulates growth of proteorhodopsin-containing marine Flavobacteria.</title>
        <authorList>
            <person name="Gomez-Consarnau L."/>
            <person name="Gonzalez J.M."/>
            <person name="Coll-Llado M."/>
            <person name="Gourdon P."/>
            <person name="Pascher T."/>
            <person name="Neutze R."/>
            <person name="Pedros-Alio C."/>
            <person name="Pinhassi J."/>
        </authorList>
    </citation>
    <scope>NUCLEOTIDE SEQUENCE [LARGE SCALE GENOMIC DNA]</scope>
    <source>
        <strain evidence="8 9">MED217</strain>
    </source>
</reference>
<dbReference type="OrthoDB" id="5694214at2"/>
<comment type="caution">
    <text evidence="8">The sequence shown here is derived from an EMBL/GenBank/DDBJ whole genome shotgun (WGS) entry which is preliminary data.</text>
</comment>
<dbReference type="STRING" id="398720.MED217_12904"/>
<dbReference type="EMBL" id="AANC01000008">
    <property type="protein sequence ID" value="EAQ48406.1"/>
    <property type="molecule type" value="Genomic_DNA"/>
</dbReference>
<evidence type="ECO:0000313" key="9">
    <source>
        <dbReference type="Proteomes" id="UP000001601"/>
    </source>
</evidence>
<protein>
    <submittedName>
        <fullName evidence="8">Putative outer membrane protein, probably involved in nutrient binding</fullName>
    </submittedName>
</protein>
<accession>A3XPW4</accession>
<feature type="domain" description="RagB/SusD" evidence="6">
    <location>
        <begin position="275"/>
        <end position="548"/>
    </location>
</feature>
<name>A3XPW4_LEEBM</name>
<feature type="domain" description="SusD-like N-terminal" evidence="7">
    <location>
        <begin position="20"/>
        <end position="219"/>
    </location>
</feature>
<evidence type="ECO:0000259" key="7">
    <source>
        <dbReference type="Pfam" id="PF14322"/>
    </source>
</evidence>
<dbReference type="PROSITE" id="PS51257">
    <property type="entry name" value="PROKAR_LIPOPROTEIN"/>
    <property type="match status" value="1"/>
</dbReference>
<dbReference type="InterPro" id="IPR033985">
    <property type="entry name" value="SusD-like_N"/>
</dbReference>
<evidence type="ECO:0000256" key="3">
    <source>
        <dbReference type="ARBA" id="ARBA00022729"/>
    </source>
</evidence>
<proteinExistence type="inferred from homology"/>
<dbReference type="RefSeq" id="WP_009780935.1">
    <property type="nucleotide sequence ID" value="NZ_CH672395.1"/>
</dbReference>
<dbReference type="AlphaFoldDB" id="A3XPW4"/>
<evidence type="ECO:0000256" key="4">
    <source>
        <dbReference type="ARBA" id="ARBA00023136"/>
    </source>
</evidence>
<comment type="subcellular location">
    <subcellularLocation>
        <location evidence="1">Cell outer membrane</location>
    </subcellularLocation>
</comment>
<organism evidence="8 9">
    <name type="scientific">Leeuwenhoekiella blandensis (strain CECT 7118 / CCUG 51940 / KCTC 22103 / MED217)</name>
    <name type="common">Flavobacterium sp. (strain MED217)</name>
    <dbReference type="NCBI Taxonomy" id="398720"/>
    <lineage>
        <taxon>Bacteria</taxon>
        <taxon>Pseudomonadati</taxon>
        <taxon>Bacteroidota</taxon>
        <taxon>Flavobacteriia</taxon>
        <taxon>Flavobacteriales</taxon>
        <taxon>Flavobacteriaceae</taxon>
        <taxon>Leeuwenhoekiella</taxon>
    </lineage>
</organism>
<evidence type="ECO:0000256" key="1">
    <source>
        <dbReference type="ARBA" id="ARBA00004442"/>
    </source>
</evidence>
<dbReference type="eggNOG" id="COG1395">
    <property type="taxonomic scope" value="Bacteria"/>
</dbReference>
<comment type="similarity">
    <text evidence="2">Belongs to the SusD family.</text>
</comment>
<evidence type="ECO:0000313" key="8">
    <source>
        <dbReference type="EMBL" id="EAQ48406.1"/>
    </source>
</evidence>
<keyword evidence="3" id="KW-0732">Signal</keyword>
<gene>
    <name evidence="8" type="ORF">MED217_12904</name>
</gene>
<dbReference type="Gene3D" id="1.25.40.390">
    <property type="match status" value="1"/>
</dbReference>
<sequence>MKKSIILLVLIFAFSSCDEDYLDENPEDFLSSANAFTTYDDFLASVNNLYFLVRRQYYSRDEERPFDFLYGTDLVYDGEPRNSDRHSFMEAAYNPASSIPTVHWNLYYKTIAETNTIIDRSEGSQMTEEEKASVLAEARFFRGFTYRALAYIYGGVPLVTSEVTAPKVDFVRASKEEVLNQAASDLEYAAQNLPGITEVAEDGRINALTAYHFLAEVYLALGRNTDAIAALNKVIDNPATALMQERFGSRSEETPGDVYWDLFRRGNQNRTSGNTEAIWVIQFELDTQGGGLASTGRGGSYMLERHHAPLNRLGAFRSWPVSDYTGGRGIGWMISSDFFSNTVWGGDASNPDFVNDIRNANHNFMRVYNSENTIALAPGETYSTEDSEKIREFYAYQTKVTTPFNHPSGLYRNDDGGLTSNAGGTYTDQYMLRLAESYLLRAEAHLANNAPGLAAADINVIRDRANASQATAAEMDIDYILDERVRELGLEEKRRLTLMRLGLLVDRVERFNPYYVESGLQDYMNLWPIPANEIEGNRGALLEQNPGYPQ</sequence>